<evidence type="ECO:0000256" key="2">
    <source>
        <dbReference type="SAM" id="Phobius"/>
    </source>
</evidence>
<reference evidence="4" key="2">
    <citation type="submission" date="2023-05" db="EMBL/GenBank/DDBJ databases">
        <authorList>
            <consortium name="Lawrence Berkeley National Laboratory"/>
            <person name="Steindorff A."/>
            <person name="Hensen N."/>
            <person name="Bonometti L."/>
            <person name="Westerberg I."/>
            <person name="Brannstrom I.O."/>
            <person name="Guillou S."/>
            <person name="Cros-Aarteil S."/>
            <person name="Calhoun S."/>
            <person name="Haridas S."/>
            <person name="Kuo A."/>
            <person name="Mondo S."/>
            <person name="Pangilinan J."/>
            <person name="Riley R."/>
            <person name="Labutti K."/>
            <person name="Andreopoulos B."/>
            <person name="Lipzen A."/>
            <person name="Chen C."/>
            <person name="Yanf M."/>
            <person name="Daum C."/>
            <person name="Ng V."/>
            <person name="Clum A."/>
            <person name="Ohm R."/>
            <person name="Martin F."/>
            <person name="Silar P."/>
            <person name="Natvig D."/>
            <person name="Lalanne C."/>
            <person name="Gautier V."/>
            <person name="Ament-Velasquez S.L."/>
            <person name="Kruys A."/>
            <person name="Hutchinson M.I."/>
            <person name="Powell A.J."/>
            <person name="Barry K."/>
            <person name="Miller A.N."/>
            <person name="Grigoriev I.V."/>
            <person name="Debuchy R."/>
            <person name="Gladieux P."/>
            <person name="Thoren M.H."/>
            <person name="Johannesson H."/>
        </authorList>
    </citation>
    <scope>NUCLEOTIDE SEQUENCE</scope>
    <source>
        <strain evidence="4">CBS 141.50</strain>
    </source>
</reference>
<keyword evidence="2" id="KW-0812">Transmembrane</keyword>
<feature type="compositionally biased region" description="Polar residues" evidence="1">
    <location>
        <begin position="823"/>
        <end position="834"/>
    </location>
</feature>
<keyword evidence="2" id="KW-0472">Membrane</keyword>
<protein>
    <submittedName>
        <fullName evidence="4">Uncharacterized protein</fullName>
    </submittedName>
</protein>
<feature type="compositionally biased region" description="Basic and acidic residues" evidence="1">
    <location>
        <begin position="684"/>
        <end position="694"/>
    </location>
</feature>
<feature type="compositionally biased region" description="Low complexity" evidence="1">
    <location>
        <begin position="784"/>
        <end position="795"/>
    </location>
</feature>
<feature type="compositionally biased region" description="Low complexity" evidence="1">
    <location>
        <begin position="804"/>
        <end position="822"/>
    </location>
</feature>
<comment type="caution">
    <text evidence="4">The sequence shown here is derived from an EMBL/GenBank/DDBJ whole genome shotgun (WGS) entry which is preliminary data.</text>
</comment>
<feature type="region of interest" description="Disordered" evidence="1">
    <location>
        <begin position="144"/>
        <end position="233"/>
    </location>
</feature>
<feature type="compositionally biased region" description="Polar residues" evidence="1">
    <location>
        <begin position="666"/>
        <end position="675"/>
    </location>
</feature>
<gene>
    <name evidence="4" type="ORF">C8A04DRAFT_14202</name>
</gene>
<feature type="compositionally biased region" description="Low complexity" evidence="1">
    <location>
        <begin position="187"/>
        <end position="218"/>
    </location>
</feature>
<dbReference type="GeneID" id="87814616"/>
<feature type="compositionally biased region" description="Low complexity" evidence="1">
    <location>
        <begin position="914"/>
        <end position="946"/>
    </location>
</feature>
<evidence type="ECO:0000256" key="3">
    <source>
        <dbReference type="SAM" id="SignalP"/>
    </source>
</evidence>
<feature type="compositionally biased region" description="Low complexity" evidence="1">
    <location>
        <begin position="154"/>
        <end position="164"/>
    </location>
</feature>
<feature type="compositionally biased region" description="Polar residues" evidence="1">
    <location>
        <begin position="856"/>
        <end position="868"/>
    </location>
</feature>
<evidence type="ECO:0000313" key="4">
    <source>
        <dbReference type="EMBL" id="KAK4141300.1"/>
    </source>
</evidence>
<feature type="compositionally biased region" description="Pro residues" evidence="1">
    <location>
        <begin position="958"/>
        <end position="975"/>
    </location>
</feature>
<keyword evidence="5" id="KW-1185">Reference proteome</keyword>
<feature type="compositionally biased region" description="Polar residues" evidence="1">
    <location>
        <begin position="1000"/>
        <end position="1010"/>
    </location>
</feature>
<organism evidence="4 5">
    <name type="scientific">Dichotomopilus funicola</name>
    <dbReference type="NCBI Taxonomy" id="1934379"/>
    <lineage>
        <taxon>Eukaryota</taxon>
        <taxon>Fungi</taxon>
        <taxon>Dikarya</taxon>
        <taxon>Ascomycota</taxon>
        <taxon>Pezizomycotina</taxon>
        <taxon>Sordariomycetes</taxon>
        <taxon>Sordariomycetidae</taxon>
        <taxon>Sordariales</taxon>
        <taxon>Chaetomiaceae</taxon>
        <taxon>Dichotomopilus</taxon>
    </lineage>
</organism>
<dbReference type="RefSeq" id="XP_062634671.1">
    <property type="nucleotide sequence ID" value="XM_062778003.1"/>
</dbReference>
<feature type="compositionally biased region" description="Basic residues" evidence="1">
    <location>
        <begin position="654"/>
        <end position="664"/>
    </location>
</feature>
<dbReference type="AlphaFoldDB" id="A0AAN6UZF7"/>
<feature type="region of interest" description="Disordered" evidence="1">
    <location>
        <begin position="559"/>
        <end position="598"/>
    </location>
</feature>
<reference evidence="4" key="1">
    <citation type="journal article" date="2023" name="Mol. Phylogenet. Evol.">
        <title>Genome-scale phylogeny and comparative genomics of the fungal order Sordariales.</title>
        <authorList>
            <person name="Hensen N."/>
            <person name="Bonometti L."/>
            <person name="Westerberg I."/>
            <person name="Brannstrom I.O."/>
            <person name="Guillou S."/>
            <person name="Cros-Aarteil S."/>
            <person name="Calhoun S."/>
            <person name="Haridas S."/>
            <person name="Kuo A."/>
            <person name="Mondo S."/>
            <person name="Pangilinan J."/>
            <person name="Riley R."/>
            <person name="LaButti K."/>
            <person name="Andreopoulos B."/>
            <person name="Lipzen A."/>
            <person name="Chen C."/>
            <person name="Yan M."/>
            <person name="Daum C."/>
            <person name="Ng V."/>
            <person name="Clum A."/>
            <person name="Steindorff A."/>
            <person name="Ohm R.A."/>
            <person name="Martin F."/>
            <person name="Silar P."/>
            <person name="Natvig D.O."/>
            <person name="Lalanne C."/>
            <person name="Gautier V."/>
            <person name="Ament-Velasquez S.L."/>
            <person name="Kruys A."/>
            <person name="Hutchinson M.I."/>
            <person name="Powell A.J."/>
            <person name="Barry K."/>
            <person name="Miller A.N."/>
            <person name="Grigoriev I.V."/>
            <person name="Debuchy R."/>
            <person name="Gladieux P."/>
            <person name="Hiltunen Thoren M."/>
            <person name="Johannesson H."/>
        </authorList>
    </citation>
    <scope>NUCLEOTIDE SEQUENCE</scope>
    <source>
        <strain evidence="4">CBS 141.50</strain>
    </source>
</reference>
<feature type="compositionally biased region" description="Low complexity" evidence="1">
    <location>
        <begin position="884"/>
        <end position="896"/>
    </location>
</feature>
<feature type="chain" id="PRO_5042929248" evidence="3">
    <location>
        <begin position="28"/>
        <end position="1063"/>
    </location>
</feature>
<feature type="region of interest" description="Disordered" evidence="1">
    <location>
        <begin position="366"/>
        <end position="387"/>
    </location>
</feature>
<dbReference type="Proteomes" id="UP001302676">
    <property type="component" value="Unassembled WGS sequence"/>
</dbReference>
<feature type="region of interest" description="Disordered" evidence="1">
    <location>
        <begin position="459"/>
        <end position="482"/>
    </location>
</feature>
<keyword evidence="2" id="KW-1133">Transmembrane helix</keyword>
<feature type="compositionally biased region" description="Polar residues" evidence="1">
    <location>
        <begin position="1017"/>
        <end position="1027"/>
    </location>
</feature>
<evidence type="ECO:0000313" key="5">
    <source>
        <dbReference type="Proteomes" id="UP001302676"/>
    </source>
</evidence>
<accession>A0AAN6UZF7</accession>
<feature type="transmembrane region" description="Helical" evidence="2">
    <location>
        <begin position="239"/>
        <end position="260"/>
    </location>
</feature>
<name>A0AAN6UZF7_9PEZI</name>
<evidence type="ECO:0000256" key="1">
    <source>
        <dbReference type="SAM" id="MobiDB-lite"/>
    </source>
</evidence>
<dbReference type="EMBL" id="MU853614">
    <property type="protein sequence ID" value="KAK4141300.1"/>
    <property type="molecule type" value="Genomic_DNA"/>
</dbReference>
<keyword evidence="3" id="KW-0732">Signal</keyword>
<feature type="region of interest" description="Disordered" evidence="1">
    <location>
        <begin position="638"/>
        <end position="1063"/>
    </location>
</feature>
<feature type="compositionally biased region" description="Low complexity" evidence="1">
    <location>
        <begin position="976"/>
        <end position="985"/>
    </location>
</feature>
<feature type="signal peptide" evidence="3">
    <location>
        <begin position="1"/>
        <end position="27"/>
    </location>
</feature>
<feature type="compositionally biased region" description="Polar residues" evidence="1">
    <location>
        <begin position="219"/>
        <end position="233"/>
    </location>
</feature>
<sequence>MSLGRMAYRLSLLWFVIWTTTTTTTFTLPTVAAAQTTNVTPEILNFVPTCAQNCFKSFIAGNFDNAVCGDAPSLQCLCRQLGASGYTIGEGAASCMAGEGQFGACQDEEDFSGEVDTAYNMCIGVSRSQPRTHKTLEATLILPSSETGPVVAPSTTKTGKSTSTRAHSGISASTTAPIPVFTLPSGDTTSSTRPRSTALPTSTTSSSSASTTVDPVSTGDATSVPATGQDSKKLNSAQVTGIALGCAAVLVLGILLMLLARYIRRRRFGDLESGSGFARMRDSMSFKKKGRRDSGPEMGMGIGGPQISSPLPRIQHQSPRNPMNPGWTPTIPRGYQGAGLPASPAPAAARGGVFARPSPALASVIAASRPPTPPRKPTPTTSPASVRGQAAPALGLVMPAVPKLVFTPSRDSNGPQPGGETTKPALTLAIPKAQGAPVRPARSVPDSSRDSVVTEFAEDGEADAGGQRTSVWRPPPSDPQSATTVYFADKGGNWILRNSSTREPGAVEGTGVPPVPAIPTGQPTQTAAAATAELPSPQQKTRAELARDAYGGFAPDAVVSPLRLPRKPDTTTNRKLSSPIAFQDRRREPQVTSPTYSARLSQTAETVISEESQVGIIMPGTAISGSGSGSFYTIMHERESRDLTGLKGNTNNNNRRRSTKRTNRRVSQGSVTSIESGGEEEDENIARDDGEQRDLTPVAESPHPSSAVSPAGKSPVTYPRIHHGPQRPGGSNKAQVSPLLPTKNGSTGGSDLGHVAQQYNVWRPSGQPSPTGEGLGPNSAGNSQQQQQYQQQHQQPYNGPVRRPWNAPASLNPNPNPNRNPAQLRTGSPETRTGNVPPAAPHFFPGGSQEALYWQRQRQVANPASYWNQSSQGQGQRHSRVPRPRQQQQYQQKPVSPMGPYELPAERRFMATEQQRLYQQQGYSQYQQPQQPYQQQQQYQQQQHQPYHQHHSQATIYPPTPVATPQPQQPQPTPPQQQQQPTGPTSLLAQRRGADKVTALTLTNPKNKQAGSDGKNPKSQTTKSKNGWTREEGGEPAAPPITPGWMPELTPTRKGGDLYLNVR</sequence>
<proteinExistence type="predicted"/>